<dbReference type="GO" id="GO:0048046">
    <property type="term" value="C:apoplast"/>
    <property type="evidence" value="ECO:0007669"/>
    <property type="project" value="UniProtKB-SubCell"/>
</dbReference>
<evidence type="ECO:0000256" key="2">
    <source>
        <dbReference type="ARBA" id="ARBA00007456"/>
    </source>
</evidence>
<dbReference type="PANTHER" id="PTHR31238">
    <property type="entry name" value="GERMIN-LIKE PROTEIN SUBFAMILY 3 MEMBER 3"/>
    <property type="match status" value="1"/>
</dbReference>
<dbReference type="InterPro" id="IPR006045">
    <property type="entry name" value="Cupin_1"/>
</dbReference>
<evidence type="ECO:0000256" key="8">
    <source>
        <dbReference type="PIRSR" id="PIRSR601929-2"/>
    </source>
</evidence>
<evidence type="ECO:0000259" key="10">
    <source>
        <dbReference type="SMART" id="SM00835"/>
    </source>
</evidence>
<feature type="binding site" evidence="7">
    <location>
        <position position="119"/>
    </location>
    <ligand>
        <name>oxalate</name>
        <dbReference type="ChEBI" id="CHEBI:30623"/>
    </ligand>
</feature>
<dbReference type="SUPFAM" id="SSF51182">
    <property type="entry name" value="RmlC-like cupins"/>
    <property type="match status" value="1"/>
</dbReference>
<keyword evidence="6 7" id="KW-0464">Manganese</keyword>
<evidence type="ECO:0000256" key="9">
    <source>
        <dbReference type="RuleBase" id="RU366015"/>
    </source>
</evidence>
<feature type="domain" description="Cupin type-1" evidence="10">
    <location>
        <begin position="76"/>
        <end position="200"/>
    </location>
</feature>
<organism evidence="11 12">
    <name type="scientific">Carnegiea gigantea</name>
    <dbReference type="NCBI Taxonomy" id="171969"/>
    <lineage>
        <taxon>Eukaryota</taxon>
        <taxon>Viridiplantae</taxon>
        <taxon>Streptophyta</taxon>
        <taxon>Embryophyta</taxon>
        <taxon>Tracheophyta</taxon>
        <taxon>Spermatophyta</taxon>
        <taxon>Magnoliopsida</taxon>
        <taxon>eudicotyledons</taxon>
        <taxon>Gunneridae</taxon>
        <taxon>Pentapetalae</taxon>
        <taxon>Caryophyllales</taxon>
        <taxon>Cactineae</taxon>
        <taxon>Cactaceae</taxon>
        <taxon>Cactoideae</taxon>
        <taxon>Echinocereeae</taxon>
        <taxon>Carnegiea</taxon>
    </lineage>
</organism>
<feature type="binding site" evidence="8">
    <location>
        <position position="119"/>
    </location>
    <ligand>
        <name>Mn(2+)</name>
        <dbReference type="ChEBI" id="CHEBI:29035"/>
    </ligand>
</feature>
<dbReference type="OrthoDB" id="1921208at2759"/>
<evidence type="ECO:0000313" key="11">
    <source>
        <dbReference type="EMBL" id="KAJ8421546.1"/>
    </source>
</evidence>
<comment type="caution">
    <text evidence="11">The sequence shown here is derived from an EMBL/GenBank/DDBJ whole genome shotgun (WGS) entry which is preliminary data.</text>
</comment>
<feature type="binding site" evidence="7">
    <location>
        <position position="110"/>
    </location>
    <ligand>
        <name>oxalate</name>
        <dbReference type="ChEBI" id="CHEBI:30623"/>
    </ligand>
</feature>
<evidence type="ECO:0000256" key="4">
    <source>
        <dbReference type="ARBA" id="ARBA00022525"/>
    </source>
</evidence>
<dbReference type="InterPro" id="IPR001929">
    <property type="entry name" value="Germin"/>
</dbReference>
<proteinExistence type="inferred from homology"/>
<keyword evidence="12" id="KW-1185">Reference proteome</keyword>
<dbReference type="EMBL" id="JAKOGI010002676">
    <property type="protein sequence ID" value="KAJ8421546.1"/>
    <property type="molecule type" value="Genomic_DNA"/>
</dbReference>
<dbReference type="SMART" id="SM00835">
    <property type="entry name" value="Cupin_1"/>
    <property type="match status" value="1"/>
</dbReference>
<keyword evidence="4 9" id="KW-0964">Secreted</keyword>
<evidence type="ECO:0000256" key="7">
    <source>
        <dbReference type="PIRSR" id="PIRSR601929-1"/>
    </source>
</evidence>
<sequence length="208" mass="22300">MEMIRAADLPCISLFAVSSYVAYAIDPNQLQDCSINGTKDPQSACHFRGNATFVHGLFCKDPMGATPEDSLLQRLHMAGNMANKVGPSLPGLNTLGISIAHIDFAPNGLNPPHTPRAMEVLILTQVSLLILLNPGDVFVFPQGLIHFQLNVGNTPAAAIAALSSQNPGIVTVVNAVFGSNPPMSVDVLTRAFRAYDNVIKFLQTQFQM</sequence>
<evidence type="ECO:0000313" key="12">
    <source>
        <dbReference type="Proteomes" id="UP001153076"/>
    </source>
</evidence>
<dbReference type="PRINTS" id="PR00325">
    <property type="entry name" value="GERMIN"/>
</dbReference>
<feature type="binding site" evidence="8">
    <location>
        <position position="113"/>
    </location>
    <ligand>
        <name>Mn(2+)</name>
        <dbReference type="ChEBI" id="CHEBI:29035"/>
    </ligand>
</feature>
<name>A0A9Q1GLV8_9CARY</name>
<evidence type="ECO:0000256" key="1">
    <source>
        <dbReference type="ARBA" id="ARBA00004271"/>
    </source>
</evidence>
<keyword evidence="3 9" id="KW-0052">Apoplast</keyword>
<dbReference type="AlphaFoldDB" id="A0A9Q1GLV8"/>
<dbReference type="InterPro" id="IPR014710">
    <property type="entry name" value="RmlC-like_jellyroll"/>
</dbReference>
<reference evidence="11" key="1">
    <citation type="submission" date="2022-04" db="EMBL/GenBank/DDBJ databases">
        <title>Carnegiea gigantea Genome sequencing and assembly v2.</title>
        <authorList>
            <person name="Copetti D."/>
            <person name="Sanderson M.J."/>
            <person name="Burquez A."/>
            <person name="Wojciechowski M.F."/>
        </authorList>
    </citation>
    <scope>NUCLEOTIDE SEQUENCE</scope>
    <source>
        <strain evidence="11">SGP5-SGP5p</strain>
        <tissue evidence="11">Aerial part</tissue>
    </source>
</reference>
<comment type="subcellular location">
    <subcellularLocation>
        <location evidence="1 9">Secreted</location>
        <location evidence="1 9">Extracellular space</location>
        <location evidence="1 9">Apoplast</location>
    </subcellularLocation>
</comment>
<gene>
    <name evidence="11" type="ORF">Cgig2_017393</name>
</gene>
<evidence type="ECO:0000256" key="6">
    <source>
        <dbReference type="ARBA" id="ARBA00023211"/>
    </source>
</evidence>
<feature type="binding site" evidence="8">
    <location>
        <position position="146"/>
    </location>
    <ligand>
        <name>Mn(2+)</name>
        <dbReference type="ChEBI" id="CHEBI:29035"/>
    </ligand>
</feature>
<dbReference type="GO" id="GO:0030145">
    <property type="term" value="F:manganese ion binding"/>
    <property type="evidence" value="ECO:0007669"/>
    <property type="project" value="UniProtKB-UniRule"/>
</dbReference>
<evidence type="ECO:0000256" key="3">
    <source>
        <dbReference type="ARBA" id="ARBA00022523"/>
    </source>
</evidence>
<comment type="similarity">
    <text evidence="2 9">Belongs to the germin family.</text>
</comment>
<dbReference type="CDD" id="cd02241">
    <property type="entry name" value="cupin_OxOx"/>
    <property type="match status" value="1"/>
</dbReference>
<dbReference type="InterPro" id="IPR011051">
    <property type="entry name" value="RmlC_Cupin_sf"/>
</dbReference>
<protein>
    <recommendedName>
        <fullName evidence="9">Germin-like protein</fullName>
    </recommendedName>
</protein>
<dbReference type="Proteomes" id="UP001153076">
    <property type="component" value="Unassembled WGS sequence"/>
</dbReference>
<evidence type="ECO:0000256" key="5">
    <source>
        <dbReference type="ARBA" id="ARBA00022723"/>
    </source>
</evidence>
<accession>A0A9Q1GLV8</accession>
<dbReference type="Pfam" id="PF00190">
    <property type="entry name" value="Cupin_1"/>
    <property type="match status" value="1"/>
</dbReference>
<keyword evidence="5 7" id="KW-0479">Metal-binding</keyword>
<dbReference type="Gene3D" id="2.60.120.10">
    <property type="entry name" value="Jelly Rolls"/>
    <property type="match status" value="1"/>
</dbReference>